<proteinExistence type="predicted"/>
<organism evidence="1 2">
    <name type="scientific">Microseira wollei NIES-4236</name>
    <dbReference type="NCBI Taxonomy" id="2530354"/>
    <lineage>
        <taxon>Bacteria</taxon>
        <taxon>Bacillati</taxon>
        <taxon>Cyanobacteriota</taxon>
        <taxon>Cyanophyceae</taxon>
        <taxon>Oscillatoriophycideae</taxon>
        <taxon>Aerosakkonematales</taxon>
        <taxon>Aerosakkonemataceae</taxon>
        <taxon>Microseira</taxon>
    </lineage>
</organism>
<accession>A0AAV3XNZ6</accession>
<dbReference type="Proteomes" id="UP001050975">
    <property type="component" value="Unassembled WGS sequence"/>
</dbReference>
<evidence type="ECO:0000313" key="2">
    <source>
        <dbReference type="Proteomes" id="UP001050975"/>
    </source>
</evidence>
<evidence type="ECO:0000313" key="1">
    <source>
        <dbReference type="EMBL" id="GET44254.1"/>
    </source>
</evidence>
<name>A0AAV3XNZ6_9CYAN</name>
<reference evidence="1" key="1">
    <citation type="submission" date="2019-10" db="EMBL/GenBank/DDBJ databases">
        <title>Draft genome sequece of Microseira wollei NIES-4236.</title>
        <authorList>
            <person name="Yamaguchi H."/>
            <person name="Suzuki S."/>
            <person name="Kawachi M."/>
        </authorList>
    </citation>
    <scope>NUCLEOTIDE SEQUENCE</scope>
    <source>
        <strain evidence="1">NIES-4236</strain>
    </source>
</reference>
<comment type="caution">
    <text evidence="1">The sequence shown here is derived from an EMBL/GenBank/DDBJ whole genome shotgun (WGS) entry which is preliminary data.</text>
</comment>
<dbReference type="EMBL" id="BLAY01000313">
    <property type="protein sequence ID" value="GET44254.1"/>
    <property type="molecule type" value="Genomic_DNA"/>
</dbReference>
<keyword evidence="2" id="KW-1185">Reference proteome</keyword>
<dbReference type="AlphaFoldDB" id="A0AAV3XNZ6"/>
<protein>
    <submittedName>
        <fullName evidence="1">Uncharacterized protein</fullName>
    </submittedName>
</protein>
<gene>
    <name evidence="1" type="ORF">MiSe_90800</name>
</gene>
<sequence length="73" mass="8734">MPYATIFERLNRQEDIIDILETRFREVPNELVDAINQVEDADLLKTLHRRAVTIESLFDFQQSILPWQMEDNE</sequence>